<dbReference type="STRING" id="1121305.CLCOL_10810"/>
<organism evidence="3 4">
    <name type="scientific">Clostridium colicanis DSM 13634</name>
    <dbReference type="NCBI Taxonomy" id="1121305"/>
    <lineage>
        <taxon>Bacteria</taxon>
        <taxon>Bacillati</taxon>
        <taxon>Bacillota</taxon>
        <taxon>Clostridia</taxon>
        <taxon>Eubacteriales</taxon>
        <taxon>Clostridiaceae</taxon>
        <taxon>Clostridium</taxon>
    </lineage>
</organism>
<dbReference type="EC" id="1.4.1.13" evidence="3"/>
<dbReference type="InterPro" id="IPR036188">
    <property type="entry name" value="FAD/NAD-bd_sf"/>
</dbReference>
<evidence type="ECO:0000313" key="3">
    <source>
        <dbReference type="EMBL" id="KYH29338.1"/>
    </source>
</evidence>
<keyword evidence="1 3" id="KW-0560">Oxidoreductase</keyword>
<dbReference type="RefSeq" id="WP_061857956.1">
    <property type="nucleotide sequence ID" value="NZ_LTBB01000004.1"/>
</dbReference>
<evidence type="ECO:0000256" key="1">
    <source>
        <dbReference type="ARBA" id="ARBA00023002"/>
    </source>
</evidence>
<proteinExistence type="predicted"/>
<gene>
    <name evidence="3" type="primary">gltD_3</name>
    <name evidence="3" type="ORF">CLCOL_10810</name>
</gene>
<comment type="caution">
    <text evidence="3">The sequence shown here is derived from an EMBL/GenBank/DDBJ whole genome shotgun (WGS) entry which is preliminary data.</text>
</comment>
<protein>
    <submittedName>
        <fullName evidence="3">Glutamate synthase [NADPH] small chain</fullName>
        <ecNumber evidence="3">1.4.1.13</ecNumber>
    </submittedName>
</protein>
<dbReference type="InterPro" id="IPR023753">
    <property type="entry name" value="FAD/NAD-binding_dom"/>
</dbReference>
<dbReference type="Pfam" id="PF07992">
    <property type="entry name" value="Pyr_redox_2"/>
    <property type="match status" value="1"/>
</dbReference>
<dbReference type="PANTHER" id="PTHR42949">
    <property type="entry name" value="ANAEROBIC GLYCEROL-3-PHOSPHATE DEHYDROGENASE SUBUNIT B"/>
    <property type="match status" value="1"/>
</dbReference>
<dbReference type="EMBL" id="LTBB01000004">
    <property type="protein sequence ID" value="KYH29338.1"/>
    <property type="molecule type" value="Genomic_DNA"/>
</dbReference>
<dbReference type="PRINTS" id="PR00469">
    <property type="entry name" value="PNDRDTASEII"/>
</dbReference>
<dbReference type="PRINTS" id="PR00368">
    <property type="entry name" value="FADPNR"/>
</dbReference>
<dbReference type="GO" id="GO:0004355">
    <property type="term" value="F:glutamate synthase (NADPH) activity"/>
    <property type="evidence" value="ECO:0007669"/>
    <property type="project" value="UniProtKB-EC"/>
</dbReference>
<feature type="domain" description="FAD/NAD(P)-binding" evidence="2">
    <location>
        <begin position="4"/>
        <end position="297"/>
    </location>
</feature>
<sequence length="326" mass="35655">MYEYDVVIVGGGPAGLAAAIRVKELGISKILILEKEECLGGTLNQCIHSGFGEEIFGEEITGPEYAEKFIKQVKKMGIEYKLNTTVFDFNRDKTIWAVNEEDGIMEIKPKAVILATGCREKPRGAINIAGSKSAGIYTAGMVQKFVNIEGYMPGKEIIIVGSGKVALIMARRLILEGANVKAVVEEASTLKASEKYIAECLEDFNIPIKLSYTIIGLDGKDRVEGITIAKVDENKNPIEGTEEYIPCDTVLLSVEISPENELVKKAKIEISEETRGPKVDCNMETELEGVYACGDLLYAHEEVDEITLEGYKAAEGAANYIKSRLN</sequence>
<dbReference type="SUPFAM" id="SSF51905">
    <property type="entry name" value="FAD/NAD(P)-binding domain"/>
    <property type="match status" value="1"/>
</dbReference>
<dbReference type="PANTHER" id="PTHR42949:SF3">
    <property type="entry name" value="ANAEROBIC GLYCEROL-3-PHOSPHATE DEHYDROGENASE SUBUNIT B"/>
    <property type="match status" value="1"/>
</dbReference>
<dbReference type="PATRIC" id="fig|1121305.3.peg.1085"/>
<keyword evidence="4" id="KW-1185">Reference proteome</keyword>
<dbReference type="Gene3D" id="3.50.50.60">
    <property type="entry name" value="FAD/NAD(P)-binding domain"/>
    <property type="match status" value="2"/>
</dbReference>
<evidence type="ECO:0000313" key="4">
    <source>
        <dbReference type="Proteomes" id="UP000075374"/>
    </source>
</evidence>
<dbReference type="Proteomes" id="UP000075374">
    <property type="component" value="Unassembled WGS sequence"/>
</dbReference>
<name>A0A151ANY7_9CLOT</name>
<dbReference type="InterPro" id="IPR051691">
    <property type="entry name" value="Metab_Enz_Cyan_OpOx_G3PDH"/>
</dbReference>
<dbReference type="AlphaFoldDB" id="A0A151ANY7"/>
<reference evidence="3 4" key="1">
    <citation type="submission" date="2016-02" db="EMBL/GenBank/DDBJ databases">
        <title>Genome sequence of Clostridium colicanis DSM 13634.</title>
        <authorList>
            <person name="Poehlein A."/>
            <person name="Daniel R."/>
        </authorList>
    </citation>
    <scope>NUCLEOTIDE SEQUENCE [LARGE SCALE GENOMIC DNA]</scope>
    <source>
        <strain evidence="3 4">DSM 13634</strain>
    </source>
</reference>
<evidence type="ECO:0000259" key="2">
    <source>
        <dbReference type="Pfam" id="PF07992"/>
    </source>
</evidence>
<accession>A0A151ANY7</accession>